<evidence type="ECO:0000256" key="2">
    <source>
        <dbReference type="ARBA" id="ARBA00022803"/>
    </source>
</evidence>
<dbReference type="InterPro" id="IPR046357">
    <property type="entry name" value="PPIase_dom_sf"/>
</dbReference>
<accession>A0AAD5U3G0</accession>
<dbReference type="PANTHER" id="PTHR46674">
    <property type="entry name" value="INACTIVE PEPTIDYL-PROLYL CIS-TRANS ISOMERASE FKBP6"/>
    <property type="match status" value="1"/>
</dbReference>
<feature type="region of interest" description="Disordered" evidence="4">
    <location>
        <begin position="430"/>
        <end position="465"/>
    </location>
</feature>
<comment type="catalytic activity">
    <reaction evidence="3">
        <text>[protein]-peptidylproline (omega=180) = [protein]-peptidylproline (omega=0)</text>
        <dbReference type="Rhea" id="RHEA:16237"/>
        <dbReference type="Rhea" id="RHEA-COMP:10747"/>
        <dbReference type="Rhea" id="RHEA-COMP:10748"/>
        <dbReference type="ChEBI" id="CHEBI:83833"/>
        <dbReference type="ChEBI" id="CHEBI:83834"/>
        <dbReference type="EC" id="5.2.1.8"/>
    </reaction>
</comment>
<dbReference type="SUPFAM" id="SSF54534">
    <property type="entry name" value="FKBP-like"/>
    <property type="match status" value="1"/>
</dbReference>
<dbReference type="SUPFAM" id="SSF48452">
    <property type="entry name" value="TPR-like"/>
    <property type="match status" value="1"/>
</dbReference>
<evidence type="ECO:0000313" key="6">
    <source>
        <dbReference type="EMBL" id="KAJ3222894.1"/>
    </source>
</evidence>
<keyword evidence="3" id="KW-0697">Rotamase</keyword>
<dbReference type="Gene3D" id="1.25.40.10">
    <property type="entry name" value="Tetratricopeptide repeat domain"/>
    <property type="match status" value="1"/>
</dbReference>
<protein>
    <recommendedName>
        <fullName evidence="3">peptidylprolyl isomerase</fullName>
        <ecNumber evidence="3">5.2.1.8</ecNumber>
    </recommendedName>
</protein>
<gene>
    <name evidence="6" type="ORF">HK099_001779</name>
</gene>
<evidence type="ECO:0000259" key="5">
    <source>
        <dbReference type="PROSITE" id="PS50059"/>
    </source>
</evidence>
<proteinExistence type="predicted"/>
<dbReference type="InterPro" id="IPR019129">
    <property type="entry name" value="Folate-sensitive_fs_Fra10Ac1"/>
</dbReference>
<dbReference type="InterPro" id="IPR011990">
    <property type="entry name" value="TPR-like_helical_dom_sf"/>
</dbReference>
<dbReference type="Gene3D" id="3.10.50.40">
    <property type="match status" value="1"/>
</dbReference>
<dbReference type="Proteomes" id="UP001211065">
    <property type="component" value="Unassembled WGS sequence"/>
</dbReference>
<evidence type="ECO:0000256" key="4">
    <source>
        <dbReference type="SAM" id="MobiDB-lite"/>
    </source>
</evidence>
<dbReference type="InterPro" id="IPR042282">
    <property type="entry name" value="FKBP6/shu"/>
</dbReference>
<organism evidence="6 7">
    <name type="scientific">Clydaea vesicula</name>
    <dbReference type="NCBI Taxonomy" id="447962"/>
    <lineage>
        <taxon>Eukaryota</taxon>
        <taxon>Fungi</taxon>
        <taxon>Fungi incertae sedis</taxon>
        <taxon>Chytridiomycota</taxon>
        <taxon>Chytridiomycota incertae sedis</taxon>
        <taxon>Chytridiomycetes</taxon>
        <taxon>Lobulomycetales</taxon>
        <taxon>Lobulomycetaceae</taxon>
        <taxon>Clydaea</taxon>
    </lineage>
</organism>
<reference evidence="6" key="1">
    <citation type="submission" date="2020-05" db="EMBL/GenBank/DDBJ databases">
        <title>Phylogenomic resolution of chytrid fungi.</title>
        <authorList>
            <person name="Stajich J.E."/>
            <person name="Amses K."/>
            <person name="Simmons R."/>
            <person name="Seto K."/>
            <person name="Myers J."/>
            <person name="Bonds A."/>
            <person name="Quandt C.A."/>
            <person name="Barry K."/>
            <person name="Liu P."/>
            <person name="Grigoriev I."/>
            <person name="Longcore J.E."/>
            <person name="James T.Y."/>
        </authorList>
    </citation>
    <scope>NUCLEOTIDE SEQUENCE</scope>
    <source>
        <strain evidence="6">JEL0476</strain>
    </source>
</reference>
<sequence length="498" mass="58145">MHFNQKHDKTLKENLTTNEFISIPGTLDGVKKKIFIEGTKEIKSNSKVTIEYAAFTLPGLKKFDSSASRRSPFTVQLGKDSLIKGLEIAINTMKLGQKAQVFVRSDYGYGEKGLFQQVPPNTDLRFDVEVNLVELPVVPSLDDRLQLIKKEKKAGNINFKNSDFESAIKNYLECFEVSSLSAWGATPDQLQDLNSLRLSICSNLALTYFNLNKFEESLLYCEEVRKIDQWNLKTLFRISRNYSMLHKFDEALSILFVGLEIHSKMMSSYLSLEKLKEIEDQKSKIKYKNDLDILKEHHLFIRDEESEDGSWESRVSKKYYDKLFKEYCVANLALYKEGKIAMRWRVEKEVISGQFICGNVSCIENTKLKTWEVNFGYIENNEKKNALVKLRLCEDCSFKLNYRKIKDGKKALKEIKKNEKKKRKKEVKLEEESDLLENENESKKVKTRENEEKSDTSTDFLNTIQPEENMWLNKNNEKNLEEKTFNEELDDFFNEIFD</sequence>
<dbReference type="InterPro" id="IPR001179">
    <property type="entry name" value="PPIase_FKBP_dom"/>
</dbReference>
<keyword evidence="2" id="KW-0802">TPR repeat</keyword>
<keyword evidence="7" id="KW-1185">Reference proteome</keyword>
<dbReference type="Pfam" id="PF00254">
    <property type="entry name" value="FKBP_C"/>
    <property type="match status" value="1"/>
</dbReference>
<dbReference type="GO" id="GO:0003755">
    <property type="term" value="F:peptidyl-prolyl cis-trans isomerase activity"/>
    <property type="evidence" value="ECO:0007669"/>
    <property type="project" value="UniProtKB-KW"/>
</dbReference>
<dbReference type="Pfam" id="PF09725">
    <property type="entry name" value="Fra10Ac1"/>
    <property type="match status" value="1"/>
</dbReference>
<name>A0AAD5U3G0_9FUNG</name>
<feature type="compositionally biased region" description="Basic and acidic residues" evidence="4">
    <location>
        <begin position="440"/>
        <end position="456"/>
    </location>
</feature>
<keyword evidence="3" id="KW-0413">Isomerase</keyword>
<comment type="caution">
    <text evidence="6">The sequence shown here is derived from an EMBL/GenBank/DDBJ whole genome shotgun (WGS) entry which is preliminary data.</text>
</comment>
<dbReference type="EMBL" id="JADGJW010000154">
    <property type="protein sequence ID" value="KAJ3222894.1"/>
    <property type="molecule type" value="Genomic_DNA"/>
</dbReference>
<feature type="compositionally biased region" description="Acidic residues" evidence="4">
    <location>
        <begin position="430"/>
        <end position="439"/>
    </location>
</feature>
<evidence type="ECO:0000256" key="3">
    <source>
        <dbReference type="PROSITE-ProRule" id="PRU00277"/>
    </source>
</evidence>
<dbReference type="EC" id="5.2.1.8" evidence="3"/>
<evidence type="ECO:0000256" key="1">
    <source>
        <dbReference type="ARBA" id="ARBA00022737"/>
    </source>
</evidence>
<feature type="domain" description="PPIase FKBP-type" evidence="5">
    <location>
        <begin position="45"/>
        <end position="134"/>
    </location>
</feature>
<dbReference type="AlphaFoldDB" id="A0AAD5U3G0"/>
<keyword evidence="1" id="KW-0677">Repeat</keyword>
<dbReference type="PROSITE" id="PS50059">
    <property type="entry name" value="FKBP_PPIASE"/>
    <property type="match status" value="1"/>
</dbReference>
<dbReference type="PANTHER" id="PTHR46674:SF1">
    <property type="entry name" value="INACTIVE PEPTIDYL-PROLYL CIS-TRANS ISOMERASE FKBP6"/>
    <property type="match status" value="1"/>
</dbReference>
<evidence type="ECO:0000313" key="7">
    <source>
        <dbReference type="Proteomes" id="UP001211065"/>
    </source>
</evidence>